<feature type="transmembrane region" description="Helical" evidence="1">
    <location>
        <begin position="6"/>
        <end position="27"/>
    </location>
</feature>
<accession>A0A6C0JZ68</accession>
<keyword evidence="1" id="KW-0472">Membrane</keyword>
<name>A0A6C0JZ68_9ZZZZ</name>
<dbReference type="AlphaFoldDB" id="A0A6C0JZ68"/>
<organism evidence="2">
    <name type="scientific">viral metagenome</name>
    <dbReference type="NCBI Taxonomy" id="1070528"/>
    <lineage>
        <taxon>unclassified sequences</taxon>
        <taxon>metagenomes</taxon>
        <taxon>organismal metagenomes</taxon>
    </lineage>
</organism>
<sequence length="125" mass="13087">MNFQSTVLIIAVVILIICMILIGIALAKSKSTQQWPPLVGDCPDYWLDMGTGGSQCVNTKDLGTCNASVPAGQHLQMNFTVAPYIGQNAACSKYKWATGCGITWDGITSGVSNPCDASGNTPTSA</sequence>
<reference evidence="2" key="1">
    <citation type="journal article" date="2020" name="Nature">
        <title>Giant virus diversity and host interactions through global metagenomics.</title>
        <authorList>
            <person name="Schulz F."/>
            <person name="Roux S."/>
            <person name="Paez-Espino D."/>
            <person name="Jungbluth S."/>
            <person name="Walsh D.A."/>
            <person name="Denef V.J."/>
            <person name="McMahon K.D."/>
            <person name="Konstantinidis K.T."/>
            <person name="Eloe-Fadrosh E.A."/>
            <person name="Kyrpides N.C."/>
            <person name="Woyke T."/>
        </authorList>
    </citation>
    <scope>NUCLEOTIDE SEQUENCE</scope>
    <source>
        <strain evidence="2">GVMAG-S-1101165-83</strain>
    </source>
</reference>
<evidence type="ECO:0008006" key="3">
    <source>
        <dbReference type="Google" id="ProtNLM"/>
    </source>
</evidence>
<keyword evidence="1" id="KW-0812">Transmembrane</keyword>
<keyword evidence="1" id="KW-1133">Transmembrane helix</keyword>
<evidence type="ECO:0000256" key="1">
    <source>
        <dbReference type="SAM" id="Phobius"/>
    </source>
</evidence>
<proteinExistence type="predicted"/>
<protein>
    <recommendedName>
        <fullName evidence="3">CPW-WPC domain-containing protein</fullName>
    </recommendedName>
</protein>
<evidence type="ECO:0000313" key="2">
    <source>
        <dbReference type="EMBL" id="QHU10759.1"/>
    </source>
</evidence>
<dbReference type="EMBL" id="MN740771">
    <property type="protein sequence ID" value="QHU10759.1"/>
    <property type="molecule type" value="Genomic_DNA"/>
</dbReference>